<dbReference type="EMBL" id="LCLJ01000004">
    <property type="protein sequence ID" value="KKU15690.1"/>
    <property type="molecule type" value="Genomic_DNA"/>
</dbReference>
<dbReference type="Proteomes" id="UP000034727">
    <property type="component" value="Unassembled WGS sequence"/>
</dbReference>
<proteinExistence type="predicted"/>
<dbReference type="AlphaFoldDB" id="A0A0G1R4B4"/>
<reference evidence="1 2" key="1">
    <citation type="journal article" date="2015" name="Nature">
        <title>rRNA introns, odd ribosomes, and small enigmatic genomes across a large radiation of phyla.</title>
        <authorList>
            <person name="Brown C.T."/>
            <person name="Hug L.A."/>
            <person name="Thomas B.C."/>
            <person name="Sharon I."/>
            <person name="Castelle C.J."/>
            <person name="Singh A."/>
            <person name="Wilkins M.J."/>
            <person name="Williams K.H."/>
            <person name="Banfield J.F."/>
        </authorList>
    </citation>
    <scope>NUCLEOTIDE SEQUENCE [LARGE SCALE GENOMIC DNA]</scope>
</reference>
<comment type="caution">
    <text evidence="1">The sequence shown here is derived from an EMBL/GenBank/DDBJ whole genome shotgun (WGS) entry which is preliminary data.</text>
</comment>
<dbReference type="Gene3D" id="3.40.50.300">
    <property type="entry name" value="P-loop containing nucleotide triphosphate hydrolases"/>
    <property type="match status" value="1"/>
</dbReference>
<dbReference type="InterPro" id="IPR027417">
    <property type="entry name" value="P-loop_NTPase"/>
</dbReference>
<evidence type="ECO:0008006" key="3">
    <source>
        <dbReference type="Google" id="ProtNLM"/>
    </source>
</evidence>
<dbReference type="SUPFAM" id="SSF52540">
    <property type="entry name" value="P-loop containing nucleoside triphosphate hydrolases"/>
    <property type="match status" value="1"/>
</dbReference>
<evidence type="ECO:0000313" key="2">
    <source>
        <dbReference type="Proteomes" id="UP000034727"/>
    </source>
</evidence>
<gene>
    <name evidence="1" type="ORF">UX22_C0004G0011</name>
</gene>
<evidence type="ECO:0000313" key="1">
    <source>
        <dbReference type="EMBL" id="KKU15690.1"/>
    </source>
</evidence>
<protein>
    <recommendedName>
        <fullName evidence="3">Cytidylate kinase</fullName>
    </recommendedName>
</protein>
<sequence>MQNQTKTKICLTGLTACGKTTLLQRLSRHYKCPYVSFSTFLIKEYAATKPNLISKHKKSDHYWRHAKSLNDYRLKSQTIEKQIDKKFYDFIESKDKIVFDSFSYPYFAERNPTRSFCVFIRAKQNIRVRRAFRSSQSLKGDILIKYIKEKDRITSEVLKKCWNFNIFQSSYMRLFDLIIDDGELEKKKVDFKRRMDVKSEIVTSFADLWLCRKSGKISKEKALLKECLCVTKKYYPVIIKKHPRLYQK</sequence>
<accession>A0A0G1R4B4</accession>
<organism evidence="1 2">
    <name type="scientific">Candidatus Jorgensenbacteria bacterium GW2011_GWA2_45_9</name>
    <dbReference type="NCBI Taxonomy" id="1618663"/>
    <lineage>
        <taxon>Bacteria</taxon>
        <taxon>Candidatus Joergenseniibacteriota</taxon>
    </lineage>
</organism>
<dbReference type="Pfam" id="PF13238">
    <property type="entry name" value="AAA_18"/>
    <property type="match status" value="1"/>
</dbReference>
<name>A0A0G1R4B4_9BACT</name>